<proteinExistence type="predicted"/>
<dbReference type="RefSeq" id="WP_122979799.1">
    <property type="nucleotide sequence ID" value="NZ_BOMX01000116.1"/>
</dbReference>
<protein>
    <submittedName>
        <fullName evidence="1">Uncharacterized protein</fullName>
    </submittedName>
</protein>
<comment type="caution">
    <text evidence="1">The sequence shown here is derived from an EMBL/GenBank/DDBJ whole genome shotgun (WGS) entry which is preliminary data.</text>
</comment>
<evidence type="ECO:0000313" key="1">
    <source>
        <dbReference type="EMBL" id="TWG21132.1"/>
    </source>
</evidence>
<dbReference type="EMBL" id="VIWY01000003">
    <property type="protein sequence ID" value="TWG21132.1"/>
    <property type="molecule type" value="Genomic_DNA"/>
</dbReference>
<keyword evidence="2" id="KW-1185">Reference proteome</keyword>
<organism evidence="1 2">
    <name type="scientific">Actinoplanes teichomyceticus</name>
    <dbReference type="NCBI Taxonomy" id="1867"/>
    <lineage>
        <taxon>Bacteria</taxon>
        <taxon>Bacillati</taxon>
        <taxon>Actinomycetota</taxon>
        <taxon>Actinomycetes</taxon>
        <taxon>Micromonosporales</taxon>
        <taxon>Micromonosporaceae</taxon>
        <taxon>Actinoplanes</taxon>
    </lineage>
</organism>
<dbReference type="Proteomes" id="UP000320239">
    <property type="component" value="Unassembled WGS sequence"/>
</dbReference>
<sequence length="225" mass="23701">MSDTTVMPRQAGDPGSVAVQPLPAGPAGLVLGRVQDGSIATVPLFRPESSRVALVGKWALGRLLVFRALAMGARIVVRTDAPAHWQGLGEWATGRSDRMWVMTEGNAVPPVPADATQPALIVLDLGVGALAVTTPDQPWHTRLTILPELTASNARAVADAELHLFARLTAEEVAVAVANLRLPVRAVEPLTVLNPDMVGALRADSASYVWLTPTAAERQHLGLTG</sequence>
<gene>
    <name evidence="1" type="ORF">FHX34_103662</name>
</gene>
<dbReference type="AlphaFoldDB" id="A0A561WB91"/>
<accession>A0A561WB91</accession>
<dbReference type="OrthoDB" id="5189601at2"/>
<evidence type="ECO:0000313" key="2">
    <source>
        <dbReference type="Proteomes" id="UP000320239"/>
    </source>
</evidence>
<reference evidence="1 2" key="1">
    <citation type="submission" date="2019-06" db="EMBL/GenBank/DDBJ databases">
        <title>Sequencing the genomes of 1000 actinobacteria strains.</title>
        <authorList>
            <person name="Klenk H.-P."/>
        </authorList>
    </citation>
    <scope>NUCLEOTIDE SEQUENCE [LARGE SCALE GENOMIC DNA]</scope>
    <source>
        <strain evidence="1 2">DSM 43866</strain>
    </source>
</reference>
<name>A0A561WB91_ACTTI</name>